<dbReference type="PANTHER" id="PTHR11803">
    <property type="entry name" value="2-IMINOBUTANOATE/2-IMINOPROPANOATE DEAMINASE RIDA"/>
    <property type="match status" value="1"/>
</dbReference>
<dbReference type="Proteomes" id="UP000732298">
    <property type="component" value="Unassembled WGS sequence"/>
</dbReference>
<dbReference type="EMBL" id="JACQPB010000017">
    <property type="protein sequence ID" value="MBI4210112.1"/>
    <property type="molecule type" value="Genomic_DNA"/>
</dbReference>
<evidence type="ECO:0000256" key="1">
    <source>
        <dbReference type="ARBA" id="ARBA00010552"/>
    </source>
</evidence>
<dbReference type="Pfam" id="PF01042">
    <property type="entry name" value="Ribonuc_L-PSP"/>
    <property type="match status" value="1"/>
</dbReference>
<dbReference type="InterPro" id="IPR035959">
    <property type="entry name" value="RutC-like_sf"/>
</dbReference>
<comment type="similarity">
    <text evidence="1">Belongs to the RutC family.</text>
</comment>
<dbReference type="InterPro" id="IPR006056">
    <property type="entry name" value="RidA"/>
</dbReference>
<dbReference type="GO" id="GO:0005829">
    <property type="term" value="C:cytosol"/>
    <property type="evidence" value="ECO:0007669"/>
    <property type="project" value="TreeGrafter"/>
</dbReference>
<reference evidence="2" key="1">
    <citation type="submission" date="2020-07" db="EMBL/GenBank/DDBJ databases">
        <title>Huge and variable diversity of episymbiotic CPR bacteria and DPANN archaea in groundwater ecosystems.</title>
        <authorList>
            <person name="He C.Y."/>
            <person name="Keren R."/>
            <person name="Whittaker M."/>
            <person name="Farag I.F."/>
            <person name="Doudna J."/>
            <person name="Cate J.H.D."/>
            <person name="Banfield J.F."/>
        </authorList>
    </citation>
    <scope>NUCLEOTIDE SEQUENCE</scope>
    <source>
        <strain evidence="2">NC_groundwater_1296_Ag_S-0.2um_52_80</strain>
    </source>
</reference>
<comment type="caution">
    <text evidence="2">The sequence shown here is derived from an EMBL/GenBank/DDBJ whole genome shotgun (WGS) entry which is preliminary data.</text>
</comment>
<organism evidence="2 3">
    <name type="scientific">Candidatus Iainarchaeum sp</name>
    <dbReference type="NCBI Taxonomy" id="3101447"/>
    <lineage>
        <taxon>Archaea</taxon>
        <taxon>Candidatus Iainarchaeota</taxon>
        <taxon>Candidatus Iainarchaeia</taxon>
        <taxon>Candidatus Iainarchaeales</taxon>
        <taxon>Candidatus Iainarchaeaceae</taxon>
        <taxon>Candidatus Iainarchaeum</taxon>
    </lineage>
</organism>
<dbReference type="AlphaFoldDB" id="A0A8T3YJY8"/>
<name>A0A8T3YJY8_9ARCH</name>
<accession>A0A8T3YJY8</accession>
<sequence>MPVESGRAPMPIGPYSQAIAAGAFVFVSGQIGIDASTGKLVEGGVLAQAERIFSNIAAILAAEGCTLRNVVKCELYLKDINDFKAVNEAYARHFSAEPRPARQAMQVAALPMGALIEVSCIAALKK</sequence>
<protein>
    <submittedName>
        <fullName evidence="2">RidA family protein</fullName>
    </submittedName>
</protein>
<dbReference type="GO" id="GO:0019239">
    <property type="term" value="F:deaminase activity"/>
    <property type="evidence" value="ECO:0007669"/>
    <property type="project" value="TreeGrafter"/>
</dbReference>
<dbReference type="FunFam" id="3.30.1330.40:FF:000001">
    <property type="entry name" value="L-PSP family endoribonuclease"/>
    <property type="match status" value="1"/>
</dbReference>
<dbReference type="PANTHER" id="PTHR11803:SF39">
    <property type="entry name" value="2-IMINOBUTANOATE_2-IMINOPROPANOATE DEAMINASE"/>
    <property type="match status" value="1"/>
</dbReference>
<proteinExistence type="inferred from homology"/>
<evidence type="ECO:0000313" key="2">
    <source>
        <dbReference type="EMBL" id="MBI4210112.1"/>
    </source>
</evidence>
<dbReference type="NCBIfam" id="TIGR00004">
    <property type="entry name" value="Rid family detoxifying hydrolase"/>
    <property type="match status" value="1"/>
</dbReference>
<gene>
    <name evidence="2" type="ORF">HY544_01220</name>
</gene>
<dbReference type="SUPFAM" id="SSF55298">
    <property type="entry name" value="YjgF-like"/>
    <property type="match status" value="1"/>
</dbReference>
<dbReference type="InterPro" id="IPR006175">
    <property type="entry name" value="YjgF/YER057c/UK114"/>
</dbReference>
<dbReference type="Gene3D" id="3.30.1330.40">
    <property type="entry name" value="RutC-like"/>
    <property type="match status" value="1"/>
</dbReference>
<evidence type="ECO:0000313" key="3">
    <source>
        <dbReference type="Proteomes" id="UP000732298"/>
    </source>
</evidence>
<dbReference type="CDD" id="cd00448">
    <property type="entry name" value="YjgF_YER057c_UK114_family"/>
    <property type="match status" value="1"/>
</dbReference>